<reference evidence="2" key="1">
    <citation type="journal article" date="2005" name="BMC Biol.">
        <title>The sequence of rice chromosomes 11 and 12, rich in disease resistance genes and recent gene duplications.</title>
        <authorList>
            <consortium name="The rice chromosomes 11 and 12 sequencing consortia"/>
        </authorList>
    </citation>
    <scope>NUCLEOTIDE SEQUENCE [LARGE SCALE GENOMIC DNA]</scope>
</reference>
<reference evidence="2" key="3">
    <citation type="submission" date="2006-01" db="EMBL/GenBank/DDBJ databases">
        <authorList>
            <person name="Buell R."/>
        </authorList>
    </citation>
    <scope>NUCLEOTIDE SEQUENCE</scope>
</reference>
<accession>Q2QRJ7</accession>
<feature type="region of interest" description="Disordered" evidence="1">
    <location>
        <begin position="116"/>
        <end position="136"/>
    </location>
</feature>
<dbReference type="EMBL" id="DP000011">
    <property type="protein sequence ID" value="ABA98391.1"/>
    <property type="molecule type" value="Genomic_DNA"/>
</dbReference>
<proteinExistence type="predicted"/>
<protein>
    <submittedName>
        <fullName evidence="2">Uncharacterized protein</fullName>
    </submittedName>
</protein>
<dbReference type="AlphaFoldDB" id="Q2QRJ7"/>
<evidence type="ECO:0000313" key="2">
    <source>
        <dbReference type="EMBL" id="ABA98391.1"/>
    </source>
</evidence>
<organism evidence="2">
    <name type="scientific">Oryza sativa subsp. japonica</name>
    <name type="common">Rice</name>
    <dbReference type="NCBI Taxonomy" id="39947"/>
    <lineage>
        <taxon>Eukaryota</taxon>
        <taxon>Viridiplantae</taxon>
        <taxon>Streptophyta</taxon>
        <taxon>Embryophyta</taxon>
        <taxon>Tracheophyta</taxon>
        <taxon>Spermatophyta</taxon>
        <taxon>Magnoliopsida</taxon>
        <taxon>Liliopsida</taxon>
        <taxon>Poales</taxon>
        <taxon>Poaceae</taxon>
        <taxon>BOP clade</taxon>
        <taxon>Oryzoideae</taxon>
        <taxon>Oryzeae</taxon>
        <taxon>Oryzinae</taxon>
        <taxon>Oryza</taxon>
        <taxon>Oryza sativa</taxon>
    </lineage>
</organism>
<evidence type="ECO:0000256" key="1">
    <source>
        <dbReference type="SAM" id="MobiDB-lite"/>
    </source>
</evidence>
<sequence>MARNTIFVGQSLGARNTIFMGRREYVHLLEEAKIKEIVLARSYQHISVLEIGVSTKDWEHGRSDFVTRVRLIVYLSRRGDGGAAQGFISGGAVTGSSTPWLNGAWRRLSGGAHAGGRCRGGRSQHSGVGPRAARLGRGNGEACSKRAALTALLLVTMAELMVIAAGWRRGVEWGSAPMAGGGGGQL</sequence>
<gene>
    <name evidence="2" type="ordered locus">LOC_Os12g27340</name>
</gene>
<name>Q2QRJ7_ORYSJ</name>
<reference evidence="2" key="2">
    <citation type="submission" date="2005-04" db="EMBL/GenBank/DDBJ databases">
        <authorList>
            <person name="Buell C.R."/>
            <person name="Wing R.A."/>
            <person name="McCombie W.A."/>
            <person name="Ouyang S."/>
        </authorList>
    </citation>
    <scope>NUCLEOTIDE SEQUENCE</scope>
</reference>